<dbReference type="Gene3D" id="3.30.1330.60">
    <property type="entry name" value="OmpA-like domain"/>
    <property type="match status" value="1"/>
</dbReference>
<dbReference type="CDD" id="cd07185">
    <property type="entry name" value="OmpA_C-like"/>
    <property type="match status" value="1"/>
</dbReference>
<accession>A0ABN0BQI7</accession>
<dbReference type="SUPFAM" id="SSF103088">
    <property type="entry name" value="OmpA-like"/>
    <property type="match status" value="1"/>
</dbReference>
<dbReference type="Proteomes" id="UP000005101">
    <property type="component" value="Unassembled WGS sequence"/>
</dbReference>
<evidence type="ECO:0000313" key="3">
    <source>
        <dbReference type="EMBL" id="EFR55129.1"/>
    </source>
</evidence>
<dbReference type="EMBL" id="EQ973216">
    <property type="protein sequence ID" value="EFR55129.1"/>
    <property type="molecule type" value="Genomic_DNA"/>
</dbReference>
<feature type="domain" description="OmpA-like" evidence="2">
    <location>
        <begin position="331"/>
        <end position="445"/>
    </location>
</feature>
<organism evidence="3 4">
    <name type="scientific">Bacteroides fragilis 3_1_12</name>
    <dbReference type="NCBI Taxonomy" id="457424"/>
    <lineage>
        <taxon>Bacteria</taxon>
        <taxon>Pseudomonadati</taxon>
        <taxon>Bacteroidota</taxon>
        <taxon>Bacteroidia</taxon>
        <taxon>Bacteroidales</taxon>
        <taxon>Bacteroidaceae</taxon>
        <taxon>Bacteroides</taxon>
    </lineage>
</organism>
<dbReference type="PROSITE" id="PS51123">
    <property type="entry name" value="OMPA_2"/>
    <property type="match status" value="1"/>
</dbReference>
<protein>
    <submittedName>
        <fullName evidence="3">OmpA family protein</fullName>
    </submittedName>
</protein>
<keyword evidence="4" id="KW-1185">Reference proteome</keyword>
<dbReference type="InterPro" id="IPR036737">
    <property type="entry name" value="OmpA-like_sf"/>
</dbReference>
<dbReference type="PANTHER" id="PTHR30329">
    <property type="entry name" value="STATOR ELEMENT OF FLAGELLAR MOTOR COMPLEX"/>
    <property type="match status" value="1"/>
</dbReference>
<dbReference type="InterPro" id="IPR006665">
    <property type="entry name" value="OmpA-like"/>
</dbReference>
<dbReference type="Pfam" id="PF00691">
    <property type="entry name" value="OmpA"/>
    <property type="match status" value="1"/>
</dbReference>
<dbReference type="PANTHER" id="PTHR30329:SF21">
    <property type="entry name" value="LIPOPROTEIN YIAD-RELATED"/>
    <property type="match status" value="1"/>
</dbReference>
<evidence type="ECO:0000256" key="1">
    <source>
        <dbReference type="PROSITE-ProRule" id="PRU00473"/>
    </source>
</evidence>
<reference evidence="3 4" key="1">
    <citation type="submission" date="2008-12" db="EMBL/GenBank/DDBJ databases">
        <title>Annotation of Bacteroides fragilis strain 3_1_12.</title>
        <authorList>
            <consortium name="The Broad Institute Genome Sequencing Platform"/>
            <person name="Ward D."/>
            <person name="Young S.K."/>
            <person name="Kodira C.D."/>
            <person name="Zeng Q."/>
            <person name="Koehrsen M."/>
            <person name="Alvarado L."/>
            <person name="Berlin A."/>
            <person name="Borenstein D."/>
            <person name="Chen Z."/>
            <person name="Engels R."/>
            <person name="Freedman E."/>
            <person name="Gellesch M."/>
            <person name="Goldberg J."/>
            <person name="Griggs A."/>
            <person name="Gujja S."/>
            <person name="Heiman D."/>
            <person name="Hepburn T."/>
            <person name="Howarth C."/>
            <person name="Jen D."/>
            <person name="Larson L."/>
            <person name="Lewis B."/>
            <person name="Mehta T."/>
            <person name="Park D."/>
            <person name="Pearson M."/>
            <person name="Roberts A."/>
            <person name="Saif S."/>
            <person name="Shea T."/>
            <person name="Shenoy N."/>
            <person name="Sisk P."/>
            <person name="Stolte C."/>
            <person name="Sykes S."/>
            <person name="Walk T."/>
            <person name="White J."/>
            <person name="Yandava C."/>
            <person name="Allen-Vercoe E."/>
            <person name="Strauss J."/>
            <person name="Ambrose C."/>
            <person name="Lander E."/>
            <person name="Nusbaum C."/>
            <person name="Galagan J."/>
            <person name="Birren B."/>
        </authorList>
    </citation>
    <scope>NUCLEOTIDE SEQUENCE [LARGE SCALE GENOMIC DNA]</scope>
    <source>
        <strain evidence="3 4">3_1_12</strain>
    </source>
</reference>
<evidence type="ECO:0000313" key="4">
    <source>
        <dbReference type="Proteomes" id="UP000005101"/>
    </source>
</evidence>
<name>A0ABN0BQI7_BACFG</name>
<evidence type="ECO:0000259" key="2">
    <source>
        <dbReference type="PROSITE" id="PS51123"/>
    </source>
</evidence>
<proteinExistence type="predicted"/>
<gene>
    <name evidence="3" type="ORF">BFAG_03827</name>
</gene>
<keyword evidence="1" id="KW-0472">Membrane</keyword>
<dbReference type="InterPro" id="IPR050330">
    <property type="entry name" value="Bact_OuterMem_StrucFunc"/>
</dbReference>
<sequence length="445" mass="50404">MELMLKIRCCMETECKRVILFLFLSLLFCNGFAQTKTSVGADEPLKSYSHWYFGAEYATPFLFGDFTSFSADKTYVGSQFGGFAGYQINSWIGIEVSARTGYTRMGAKSYASDYLLSADGMTYYTKQDFTTWKYKDVFSKVHFTNLGLQMNLNVNNFFGPNRGNRRWTVLLSPAVYAQRFSTELVNKADKSPLSGKKTDDWNFGVGGDLSLRYKISRAFDVQLRTGIIWVNNNKMDGVSTLIKSKDHFMTSAGLSLIWKVGKKKQDNVLYASKHVTDIAVRYIEEPVVNLPTPVCCTEDSIEKNRMKQEIASLNMQLQQAQTDAKERVESNPVLGFNELPPVYFKRGSAYLNVALYKNELSRIVETLKKYPDLKVILLGYADHTGNPDINQKISLQRAEVLAAYLEKKGIDSKRINVKGECIDTLTSDPNNYSVLARRVIVEIQK</sequence>